<evidence type="ECO:0000256" key="1">
    <source>
        <dbReference type="SAM" id="Phobius"/>
    </source>
</evidence>
<keyword evidence="3" id="KW-1185">Reference proteome</keyword>
<protein>
    <submittedName>
        <fullName evidence="2">Uncharacterized protein</fullName>
    </submittedName>
</protein>
<dbReference type="RefSeq" id="WP_345464287.1">
    <property type="nucleotide sequence ID" value="NZ_BAABKG010000007.1"/>
</dbReference>
<feature type="transmembrane region" description="Helical" evidence="1">
    <location>
        <begin position="12"/>
        <end position="35"/>
    </location>
</feature>
<feature type="transmembrane region" description="Helical" evidence="1">
    <location>
        <begin position="41"/>
        <end position="59"/>
    </location>
</feature>
<keyword evidence="1" id="KW-0472">Membrane</keyword>
<evidence type="ECO:0000313" key="2">
    <source>
        <dbReference type="EMBL" id="GAA5156509.1"/>
    </source>
</evidence>
<keyword evidence="1" id="KW-1133">Transmembrane helix</keyword>
<dbReference type="Proteomes" id="UP001500221">
    <property type="component" value="Unassembled WGS sequence"/>
</dbReference>
<comment type="caution">
    <text evidence="2">The sequence shown here is derived from an EMBL/GenBank/DDBJ whole genome shotgun (WGS) entry which is preliminary data.</text>
</comment>
<gene>
    <name evidence="2" type="ORF">GCM10023340_44600</name>
</gene>
<proteinExistence type="predicted"/>
<sequence length="164" mass="17425">MSRPGPGRPLRRLAQGVVVGVVLAAVTVVATSLLGLEPDPVVVSLLVLLALACLALLLGSAGGPQPTWRAAAVSPSVTAGRDGATQAHLRVLENHRTSRQPGPEVRDRLAALADRTLVLRHHVRLDDPRARDLLGDDVLDALTGPVERLSPRRIDHLLTTIEEL</sequence>
<evidence type="ECO:0000313" key="3">
    <source>
        <dbReference type="Proteomes" id="UP001500221"/>
    </source>
</evidence>
<reference evidence="3" key="1">
    <citation type="journal article" date="2019" name="Int. J. Syst. Evol. Microbiol.">
        <title>The Global Catalogue of Microorganisms (GCM) 10K type strain sequencing project: providing services to taxonomists for standard genome sequencing and annotation.</title>
        <authorList>
            <consortium name="The Broad Institute Genomics Platform"/>
            <consortium name="The Broad Institute Genome Sequencing Center for Infectious Disease"/>
            <person name="Wu L."/>
            <person name="Ma J."/>
        </authorList>
    </citation>
    <scope>NUCLEOTIDE SEQUENCE [LARGE SCALE GENOMIC DNA]</scope>
    <source>
        <strain evidence="3">JCM 18459</strain>
    </source>
</reference>
<accession>A0ABP9Q9D8</accession>
<organism evidence="2 3">
    <name type="scientific">Nocardioides marinquilinus</name>
    <dbReference type="NCBI Taxonomy" id="1210400"/>
    <lineage>
        <taxon>Bacteria</taxon>
        <taxon>Bacillati</taxon>
        <taxon>Actinomycetota</taxon>
        <taxon>Actinomycetes</taxon>
        <taxon>Propionibacteriales</taxon>
        <taxon>Nocardioidaceae</taxon>
        <taxon>Nocardioides</taxon>
    </lineage>
</organism>
<name>A0ABP9Q9D8_9ACTN</name>
<keyword evidence="1" id="KW-0812">Transmembrane</keyword>
<dbReference type="EMBL" id="BAABKG010000007">
    <property type="protein sequence ID" value="GAA5156509.1"/>
    <property type="molecule type" value="Genomic_DNA"/>
</dbReference>